<feature type="compositionally biased region" description="Acidic residues" evidence="2">
    <location>
        <begin position="870"/>
        <end position="880"/>
    </location>
</feature>
<accession>A0ABR1MGU6</accession>
<sequence length="894" mass="103069">MLLKQLTRPSRPCVHRLPSTCGLRFSKSSPATFSDNQQFPEEDRDRLKEKVRSREQIEEEPDPKRREMRTPDGDSWPDGVTWKHLNRGRLPSDWLFHKRLDSDELPTSQPQNNKPMLRHSGADQSMRSRQFFDNTRISPRLRPASTSENVTSPDPSQPPPSLKPFSATFGRESTDNESSRPAGIRIRQIFKHKGHDSESTIIERNRLSETLRKGTEEAIKAMDKLSVTSDNLRRHLQAFDGESGREEIERLHQEYRTDIKAVRNARESLEKKLVEFKSTLPLHSASGLGQDEARREIFTLNETRMRQDERRLENMFGRTMRRDEQLFEGPQKVQPMVFSKVKKAWVKSEDTTSTKTRRPKVRRNLDFEAPLRVVQWNLRMFGPSGFIPTRSTHAITLLSYIFGSTTEGLHMAIVLHEVGPQTMKSILRHDWVRKNFWVGYDVESEIFNDAQDMEELRDSEDLPSVILVSRNLCTDNWMSRRIGGKHRALSVDLPLAGGRGQRDGRDILRLCAARLERGVLGASWTDQRQRREDELKTRMENDINEFMTTGYKPEDNVAGTVMARDLTFRQLTDFRWNQYRMKYNWQNNELGRARSGRLVNFWNVPSPTAVVNSLRIQKLAMDKDLRHGINFKLNLGNVKRAGPTMDTLPSKLHSEYGLTFNDRTWREVVDINMLGWPRNWARVVGSKYWPCGPTADYSKDPRPHSAERYRRFIVNPIDLEPQDWSAPPMSYQDATQTAVGKDLHAHWRGDASAFNPPEFNTKNDNPGYNYELDEHDEVHMWVADDYGIAKIFKVVERDPSHVERKKPEPLKAWDEWANVVEDATEAGPPAGDHEWDSVVEHTREAGPPAGDHERDSIIEHATEAGPPAGDEQDSVFEDATESGPTAEDTERDRN</sequence>
<gene>
    <name evidence="3" type="ORF">IWX46DRAFT_43065</name>
</gene>
<feature type="compositionally biased region" description="Basic and acidic residues" evidence="2">
    <location>
        <begin position="41"/>
        <end position="72"/>
    </location>
</feature>
<feature type="compositionally biased region" description="Basic and acidic residues" evidence="2">
    <location>
        <begin position="839"/>
        <end position="862"/>
    </location>
</feature>
<organism evidence="3 4">
    <name type="scientific">Phyllosticta citricarpa</name>
    <dbReference type="NCBI Taxonomy" id="55181"/>
    <lineage>
        <taxon>Eukaryota</taxon>
        <taxon>Fungi</taxon>
        <taxon>Dikarya</taxon>
        <taxon>Ascomycota</taxon>
        <taxon>Pezizomycotina</taxon>
        <taxon>Dothideomycetes</taxon>
        <taxon>Dothideomycetes incertae sedis</taxon>
        <taxon>Botryosphaeriales</taxon>
        <taxon>Phyllostictaceae</taxon>
        <taxon>Phyllosticta</taxon>
    </lineage>
</organism>
<evidence type="ECO:0000256" key="2">
    <source>
        <dbReference type="SAM" id="MobiDB-lite"/>
    </source>
</evidence>
<evidence type="ECO:0000313" key="4">
    <source>
        <dbReference type="Proteomes" id="UP001365128"/>
    </source>
</evidence>
<feature type="region of interest" description="Disordered" evidence="2">
    <location>
        <begin position="839"/>
        <end position="894"/>
    </location>
</feature>
<dbReference type="EMBL" id="JBBPDW010000010">
    <property type="protein sequence ID" value="KAK7548856.1"/>
    <property type="molecule type" value="Genomic_DNA"/>
</dbReference>
<feature type="region of interest" description="Disordered" evidence="2">
    <location>
        <begin position="103"/>
        <end position="180"/>
    </location>
</feature>
<feature type="compositionally biased region" description="Polar residues" evidence="2">
    <location>
        <begin position="122"/>
        <end position="137"/>
    </location>
</feature>
<proteinExistence type="predicted"/>
<reference evidence="3 4" key="1">
    <citation type="submission" date="2024-04" db="EMBL/GenBank/DDBJ databases">
        <title>Phyllosticta paracitricarpa is synonymous to the EU quarantine fungus P. citricarpa based on phylogenomic analyses.</title>
        <authorList>
            <consortium name="Lawrence Berkeley National Laboratory"/>
            <person name="Van Ingen-Buijs V.A."/>
            <person name="Van Westerhoven A.C."/>
            <person name="Haridas S."/>
            <person name="Skiadas P."/>
            <person name="Martin F."/>
            <person name="Groenewald J.Z."/>
            <person name="Crous P.W."/>
            <person name="Seidl M.F."/>
        </authorList>
    </citation>
    <scope>NUCLEOTIDE SEQUENCE [LARGE SCALE GENOMIC DNA]</scope>
    <source>
        <strain evidence="3 4">CBS 122670</strain>
    </source>
</reference>
<dbReference type="Proteomes" id="UP001365128">
    <property type="component" value="Unassembled WGS sequence"/>
</dbReference>
<keyword evidence="1" id="KW-0175">Coiled coil</keyword>
<keyword evidence="4" id="KW-1185">Reference proteome</keyword>
<feature type="compositionally biased region" description="Polar residues" evidence="2">
    <location>
        <begin position="26"/>
        <end position="39"/>
    </location>
</feature>
<protein>
    <submittedName>
        <fullName evidence="3">Uncharacterized protein</fullName>
    </submittedName>
</protein>
<evidence type="ECO:0000256" key="1">
    <source>
        <dbReference type="SAM" id="Coils"/>
    </source>
</evidence>
<feature type="region of interest" description="Disordered" evidence="2">
    <location>
        <begin position="1"/>
        <end position="83"/>
    </location>
</feature>
<evidence type="ECO:0000313" key="3">
    <source>
        <dbReference type="EMBL" id="KAK7548856.1"/>
    </source>
</evidence>
<feature type="coiled-coil region" evidence="1">
    <location>
        <begin position="245"/>
        <end position="279"/>
    </location>
</feature>
<comment type="caution">
    <text evidence="3">The sequence shown here is derived from an EMBL/GenBank/DDBJ whole genome shotgun (WGS) entry which is preliminary data.</text>
</comment>
<feature type="compositionally biased region" description="Polar residues" evidence="2">
    <location>
        <begin position="105"/>
        <end position="114"/>
    </location>
</feature>
<name>A0ABR1MGU6_9PEZI</name>